<dbReference type="Proteomes" id="UP000236754">
    <property type="component" value="Unassembled WGS sequence"/>
</dbReference>
<evidence type="ECO:0000313" key="3">
    <source>
        <dbReference type="Proteomes" id="UP000236754"/>
    </source>
</evidence>
<proteinExistence type="predicted"/>
<accession>A0A1H5SM80</accession>
<organism evidence="2 3">
    <name type="scientific">Actinacidiphila yanglinensis</name>
    <dbReference type="NCBI Taxonomy" id="310779"/>
    <lineage>
        <taxon>Bacteria</taxon>
        <taxon>Bacillati</taxon>
        <taxon>Actinomycetota</taxon>
        <taxon>Actinomycetes</taxon>
        <taxon>Kitasatosporales</taxon>
        <taxon>Streptomycetaceae</taxon>
        <taxon>Actinacidiphila</taxon>
    </lineage>
</organism>
<evidence type="ECO:0000256" key="1">
    <source>
        <dbReference type="SAM" id="MobiDB-lite"/>
    </source>
</evidence>
<gene>
    <name evidence="2" type="ORF">SAMN05216223_101195</name>
</gene>
<reference evidence="2 3" key="1">
    <citation type="submission" date="2016-10" db="EMBL/GenBank/DDBJ databases">
        <authorList>
            <person name="de Groot N.N."/>
        </authorList>
    </citation>
    <scope>NUCLEOTIDE SEQUENCE [LARGE SCALE GENOMIC DNA]</scope>
    <source>
        <strain evidence="2 3">CGMCC 4.2023</strain>
    </source>
</reference>
<feature type="compositionally biased region" description="Low complexity" evidence="1">
    <location>
        <begin position="1"/>
        <end position="10"/>
    </location>
</feature>
<protein>
    <submittedName>
        <fullName evidence="2">Uncharacterized protein</fullName>
    </submittedName>
</protein>
<dbReference type="EMBL" id="FNVU01000001">
    <property type="protein sequence ID" value="SEF51699.1"/>
    <property type="molecule type" value="Genomic_DNA"/>
</dbReference>
<sequence>MARAPLPSAAARRRERHGLPPIPERYAELVTLTRFWTPINANGLCRAMAVAENAPASFDELYGIPAPAGMPGAALVPAIERKRRTADA</sequence>
<feature type="region of interest" description="Disordered" evidence="1">
    <location>
        <begin position="1"/>
        <end position="20"/>
    </location>
</feature>
<dbReference type="AlphaFoldDB" id="A0A1H5SM80"/>
<evidence type="ECO:0000313" key="2">
    <source>
        <dbReference type="EMBL" id="SEF51699.1"/>
    </source>
</evidence>
<keyword evidence="3" id="KW-1185">Reference proteome</keyword>
<name>A0A1H5SM80_9ACTN</name>